<dbReference type="PANTHER" id="PTHR38075">
    <property type="entry name" value="DUF4139 DOMAIN-CONTAINING PROTEIN"/>
    <property type="match status" value="1"/>
</dbReference>
<feature type="signal peptide" evidence="1">
    <location>
        <begin position="1"/>
        <end position="25"/>
    </location>
</feature>
<evidence type="ECO:0000259" key="2">
    <source>
        <dbReference type="Pfam" id="PF13598"/>
    </source>
</evidence>
<comment type="caution">
    <text evidence="3">The sequence shown here is derived from an EMBL/GenBank/DDBJ whole genome shotgun (WGS) entry which is preliminary data.</text>
</comment>
<dbReference type="EMBL" id="DSTK01000040">
    <property type="protein sequence ID" value="HFK98534.1"/>
    <property type="molecule type" value="Genomic_DNA"/>
</dbReference>
<evidence type="ECO:0000256" key="1">
    <source>
        <dbReference type="SAM" id="SignalP"/>
    </source>
</evidence>
<proteinExistence type="predicted"/>
<keyword evidence="1" id="KW-0732">Signal</keyword>
<protein>
    <submittedName>
        <fullName evidence="3">DUF4139 domain-containing protein</fullName>
    </submittedName>
</protein>
<evidence type="ECO:0000313" key="3">
    <source>
        <dbReference type="EMBL" id="HFK98534.1"/>
    </source>
</evidence>
<dbReference type="InterPro" id="IPR037291">
    <property type="entry name" value="DUF4139"/>
</dbReference>
<reference evidence="3" key="1">
    <citation type="journal article" date="2020" name="mSystems">
        <title>Genome- and Community-Level Interaction Insights into Carbon Utilization and Element Cycling Functions of Hydrothermarchaeota in Hydrothermal Sediment.</title>
        <authorList>
            <person name="Zhou Z."/>
            <person name="Liu Y."/>
            <person name="Xu W."/>
            <person name="Pan J."/>
            <person name="Luo Z.H."/>
            <person name="Li M."/>
        </authorList>
    </citation>
    <scope>NUCLEOTIDE SEQUENCE [LARGE SCALE GENOMIC DNA]</scope>
    <source>
        <strain evidence="3">SpSt-456</strain>
    </source>
</reference>
<gene>
    <name evidence="3" type="ORF">ENS06_14570</name>
</gene>
<name>A0A831ZTT2_9BACT</name>
<feature type="chain" id="PRO_5032506206" evidence="1">
    <location>
        <begin position="26"/>
        <end position="478"/>
    </location>
</feature>
<dbReference type="Pfam" id="PF13598">
    <property type="entry name" value="DUF4139"/>
    <property type="match status" value="1"/>
</dbReference>
<feature type="domain" description="DUF4139" evidence="2">
    <location>
        <begin position="192"/>
        <end position="475"/>
    </location>
</feature>
<sequence length="478" mass="52382">MNTKRITKKAVLFSFVLAFVGAALAGAEVQERTVTVSQSGIALFRELDALAVPPGRHTVVLEGFPQTMDLETLTVRPLTEGESLVPYSLVAHFRPITENQLLKSFVGKQVDLVMTNPKGSLDARMVRRVQVLSEGTEGGSPVFLTEEGVYTGEYHGIFFPSLPEGLTAAPKAFWDVENKGKAPVEVRVERLYEASGLQWKAFYVLYLNAEASQAALEGRVLLHNSTDVDFPGIKVLLLAGDLRQARRGIPPRVPMAEMARAAKAAAPMEEAAVFEYHLYRLPEPVTLVSGDPVQVSLVRAPAVPVERRLVSTGDGSGADWGRERTESRKQPVRALIDIRNEVASGLGMPLPAGVVAARLVTEQGEAIPLGEDTIDHTPVHGTLHLEFGRSFDVKVERALVDAKKVGQQVQRLRWVLTVMNAKAKPERILLEDTLSGDWKIIQSSQPYEKVHAGLVRFPVEVPAQGRVDVTYEVEITPR</sequence>
<accession>A0A831ZTT2</accession>
<dbReference type="PANTHER" id="PTHR38075:SF1">
    <property type="entry name" value="DUF4139 DOMAIN-CONTAINING PROTEIN"/>
    <property type="match status" value="1"/>
</dbReference>
<organism evidence="3">
    <name type="scientific">Desulfacinum infernum</name>
    <dbReference type="NCBI Taxonomy" id="35837"/>
    <lineage>
        <taxon>Bacteria</taxon>
        <taxon>Pseudomonadati</taxon>
        <taxon>Thermodesulfobacteriota</taxon>
        <taxon>Syntrophobacteria</taxon>
        <taxon>Syntrophobacterales</taxon>
        <taxon>Syntrophobacteraceae</taxon>
        <taxon>Desulfacinum</taxon>
    </lineage>
</organism>
<dbReference type="AlphaFoldDB" id="A0A831ZTT2"/>